<accession>A0A0H5QMH6</accession>
<organism evidence="1">
    <name type="scientific">Spongospora subterranea</name>
    <dbReference type="NCBI Taxonomy" id="70186"/>
    <lineage>
        <taxon>Eukaryota</taxon>
        <taxon>Sar</taxon>
        <taxon>Rhizaria</taxon>
        <taxon>Endomyxa</taxon>
        <taxon>Phytomyxea</taxon>
        <taxon>Plasmodiophorida</taxon>
        <taxon>Plasmodiophoridae</taxon>
        <taxon>Spongospora</taxon>
    </lineage>
</organism>
<evidence type="ECO:0000313" key="1">
    <source>
        <dbReference type="EMBL" id="CRZ03335.1"/>
    </source>
</evidence>
<dbReference type="AlphaFoldDB" id="A0A0H5QMH6"/>
<proteinExistence type="predicted"/>
<reference evidence="1" key="1">
    <citation type="submission" date="2015-04" db="EMBL/GenBank/DDBJ databases">
        <title>The genome sequence of the plant pathogenic Rhizarian Plasmodiophora brassicae reveals insights in its biotrophic life cycle and the origin of chitin synthesis.</title>
        <authorList>
            <person name="Schwelm A."/>
            <person name="Fogelqvist J."/>
            <person name="Knaust A."/>
            <person name="Julke S."/>
            <person name="Lilja T."/>
            <person name="Dhandapani V."/>
            <person name="Bonilla-Rosso G."/>
            <person name="Karlsson M."/>
            <person name="Shevchenko A."/>
            <person name="Choi S.R."/>
            <person name="Kim H.G."/>
            <person name="Park J.Y."/>
            <person name="Lim Y.P."/>
            <person name="Ludwig-Muller J."/>
            <person name="Dixelius C."/>
        </authorList>
    </citation>
    <scope>NUCLEOTIDE SEQUENCE</scope>
    <source>
        <tissue evidence="1">Potato root galls</tissue>
    </source>
</reference>
<sequence>DILLSGGVGLRGPNPEATDDARIFATSSLDLPPTTWTASTFKRELLTFHPDKWEHIPHWKLQPSSVSDCIDAHHADLFSALFLHLFGARKALDVHLYCGQQHTRLVSNHQTNDDLSRLVSRGRLYANAQTRETAKRTAFVHVFKNYLP</sequence>
<dbReference type="EMBL" id="HACM01002893">
    <property type="protein sequence ID" value="CRZ03335.1"/>
    <property type="molecule type" value="Transcribed_RNA"/>
</dbReference>
<protein>
    <submittedName>
        <fullName evidence="1">Uncharacterized protein</fullName>
    </submittedName>
</protein>
<feature type="non-terminal residue" evidence="1">
    <location>
        <position position="1"/>
    </location>
</feature>
<name>A0A0H5QMH6_9EUKA</name>
<feature type="non-terminal residue" evidence="1">
    <location>
        <position position="148"/>
    </location>
</feature>